<evidence type="ECO:0000313" key="3">
    <source>
        <dbReference type="EMBL" id="KAK7682470.1"/>
    </source>
</evidence>
<feature type="compositionally biased region" description="Basic and acidic residues" evidence="1">
    <location>
        <begin position="85"/>
        <end position="102"/>
    </location>
</feature>
<feature type="region of interest" description="Disordered" evidence="1">
    <location>
        <begin position="83"/>
        <end position="102"/>
    </location>
</feature>
<protein>
    <submittedName>
        <fullName evidence="3">Uncharacterized protein</fullName>
    </submittedName>
</protein>
<dbReference type="AlphaFoldDB" id="A0AAW0FM99"/>
<gene>
    <name evidence="3" type="ORF">QCA50_014270</name>
</gene>
<accession>A0AAW0FM99</accession>
<organism evidence="3 4">
    <name type="scientific">Cerrena zonata</name>
    <dbReference type="NCBI Taxonomy" id="2478898"/>
    <lineage>
        <taxon>Eukaryota</taxon>
        <taxon>Fungi</taxon>
        <taxon>Dikarya</taxon>
        <taxon>Basidiomycota</taxon>
        <taxon>Agaricomycotina</taxon>
        <taxon>Agaricomycetes</taxon>
        <taxon>Polyporales</taxon>
        <taxon>Cerrenaceae</taxon>
        <taxon>Cerrena</taxon>
    </lineage>
</organism>
<name>A0AAW0FM99_9APHY</name>
<dbReference type="Proteomes" id="UP001385951">
    <property type="component" value="Unassembled WGS sequence"/>
</dbReference>
<keyword evidence="2" id="KW-1133">Transmembrane helix</keyword>
<reference evidence="3 4" key="1">
    <citation type="submission" date="2022-09" db="EMBL/GenBank/DDBJ databases">
        <authorList>
            <person name="Palmer J.M."/>
        </authorList>
    </citation>
    <scope>NUCLEOTIDE SEQUENCE [LARGE SCALE GENOMIC DNA]</scope>
    <source>
        <strain evidence="3 4">DSM 7382</strain>
    </source>
</reference>
<feature type="transmembrane region" description="Helical" evidence="2">
    <location>
        <begin position="30"/>
        <end position="49"/>
    </location>
</feature>
<keyword evidence="2" id="KW-0812">Transmembrane</keyword>
<dbReference type="EMBL" id="JASBNA010000035">
    <property type="protein sequence ID" value="KAK7682470.1"/>
    <property type="molecule type" value="Genomic_DNA"/>
</dbReference>
<feature type="transmembrane region" description="Helical" evidence="2">
    <location>
        <begin position="7"/>
        <end position="24"/>
    </location>
</feature>
<comment type="caution">
    <text evidence="3">The sequence shown here is derived from an EMBL/GenBank/DDBJ whole genome shotgun (WGS) entry which is preliminary data.</text>
</comment>
<evidence type="ECO:0000256" key="2">
    <source>
        <dbReference type="SAM" id="Phobius"/>
    </source>
</evidence>
<proteinExistence type="predicted"/>
<sequence>MPVNVATWQYAIVIAFVLIGELFKEISTNAPFLTHLSAMVVTVVMLVMIHKRIRLRHYSELREYYEEQLSLRRSMFALYTAAADSESRLQSEKRSSESVYHD</sequence>
<evidence type="ECO:0000256" key="1">
    <source>
        <dbReference type="SAM" id="MobiDB-lite"/>
    </source>
</evidence>
<keyword evidence="4" id="KW-1185">Reference proteome</keyword>
<keyword evidence="2" id="KW-0472">Membrane</keyword>
<evidence type="ECO:0000313" key="4">
    <source>
        <dbReference type="Proteomes" id="UP001385951"/>
    </source>
</evidence>